<organism evidence="2">
    <name type="scientific">Tanacetum cinerariifolium</name>
    <name type="common">Dalmatian daisy</name>
    <name type="synonym">Chrysanthemum cinerariifolium</name>
    <dbReference type="NCBI Taxonomy" id="118510"/>
    <lineage>
        <taxon>Eukaryota</taxon>
        <taxon>Viridiplantae</taxon>
        <taxon>Streptophyta</taxon>
        <taxon>Embryophyta</taxon>
        <taxon>Tracheophyta</taxon>
        <taxon>Spermatophyta</taxon>
        <taxon>Magnoliopsida</taxon>
        <taxon>eudicotyledons</taxon>
        <taxon>Gunneridae</taxon>
        <taxon>Pentapetalae</taxon>
        <taxon>asterids</taxon>
        <taxon>campanulids</taxon>
        <taxon>Asterales</taxon>
        <taxon>Asteraceae</taxon>
        <taxon>Asteroideae</taxon>
        <taxon>Anthemideae</taxon>
        <taxon>Anthemidinae</taxon>
        <taxon>Tanacetum</taxon>
    </lineage>
</organism>
<gene>
    <name evidence="2" type="ORF">Tci_018147</name>
</gene>
<evidence type="ECO:0000313" key="2">
    <source>
        <dbReference type="EMBL" id="GEU46169.1"/>
    </source>
</evidence>
<sequence length="285" mass="32033">MKTKKKDIELPQTSVPTEHVLDEVVNEEMDDSLERATTTSTSLDVEQDRGVNTPQSGEDSMKLTELMELCTNLLQRVFNLETTKTSQSKEITSLKKRVKRLEKKRKSRTYGLKRLYKVGLSARVKSSTDEACLDKEDASKQGRTSDIDANQDIYLDLQGEEVVFEKEVAGKDVSVVKEVNAASIETSVVATTPIIFMDEITLAKALIEIKTSRPKAKGIVMHKQSETPTPTPIVFSQQPTKVQDKGKGIMVEPKMPLKNKAQLSLDEELAFKLQAEEDKQERIFR</sequence>
<name>A0A6L2KB41_TANCI</name>
<accession>A0A6L2KB41</accession>
<comment type="caution">
    <text evidence="2">The sequence shown here is derived from an EMBL/GenBank/DDBJ whole genome shotgun (WGS) entry which is preliminary data.</text>
</comment>
<dbReference type="InterPro" id="IPR038077">
    <property type="entry name" value="Troponin_sf"/>
</dbReference>
<proteinExistence type="predicted"/>
<protein>
    <submittedName>
        <fullName evidence="2">Uncharacterized protein</fullName>
    </submittedName>
</protein>
<evidence type="ECO:0000256" key="1">
    <source>
        <dbReference type="SAM" id="MobiDB-lite"/>
    </source>
</evidence>
<feature type="compositionally biased region" description="Polar residues" evidence="1">
    <location>
        <begin position="35"/>
        <end position="58"/>
    </location>
</feature>
<reference evidence="2" key="1">
    <citation type="journal article" date="2019" name="Sci. Rep.">
        <title>Draft genome of Tanacetum cinerariifolium, the natural source of mosquito coil.</title>
        <authorList>
            <person name="Yamashiro T."/>
            <person name="Shiraishi A."/>
            <person name="Satake H."/>
            <person name="Nakayama K."/>
        </authorList>
    </citation>
    <scope>NUCLEOTIDE SEQUENCE</scope>
</reference>
<feature type="region of interest" description="Disordered" evidence="1">
    <location>
        <begin position="28"/>
        <end position="58"/>
    </location>
</feature>
<dbReference type="SUPFAM" id="SSF90250">
    <property type="entry name" value="Troponin coil-coiled subunits"/>
    <property type="match status" value="1"/>
</dbReference>
<dbReference type="EMBL" id="BKCJ010002089">
    <property type="protein sequence ID" value="GEU46169.1"/>
    <property type="molecule type" value="Genomic_DNA"/>
</dbReference>
<dbReference type="AlphaFoldDB" id="A0A6L2KB41"/>